<dbReference type="Proteomes" id="UP000396862">
    <property type="component" value="Unassembled WGS sequence"/>
</dbReference>
<sequence length="196" mass="21453">MKTKAIIMMMSIMLGLGVMTRSYAQDTHTNVEKNLSRKAKRELRKKERMAADQFMFQNAKAALKDGNWVLEANRLITKWGNTIPVDSNTNFVELENGTAYMQLAFAGHNGPNGMGGITLKGKPTQIKMSTDKNGNVYYQMSVIGNALTADIIVRLGNGDNYASAEVNAITSGARLQFAGQLVPASDSSVYRSGMDF</sequence>
<dbReference type="Pfam" id="PF14059">
    <property type="entry name" value="DUF4251"/>
    <property type="match status" value="1"/>
</dbReference>
<name>A0A2P8C8C3_9BACT</name>
<dbReference type="RefSeq" id="WP_106543221.1">
    <property type="nucleotide sequence ID" value="NZ_BLAU01000001.1"/>
</dbReference>
<dbReference type="EMBL" id="PYGC01000010">
    <property type="protein sequence ID" value="PSK81223.1"/>
    <property type="molecule type" value="Genomic_DNA"/>
</dbReference>
<dbReference type="OrthoDB" id="982410at2"/>
<evidence type="ECO:0000313" key="3">
    <source>
        <dbReference type="EMBL" id="PSK81223.1"/>
    </source>
</evidence>
<reference evidence="3 4" key="1">
    <citation type="submission" date="2018-03" db="EMBL/GenBank/DDBJ databases">
        <title>Genomic Encyclopedia of Archaeal and Bacterial Type Strains, Phase II (KMG-II): from individual species to whole genera.</title>
        <authorList>
            <person name="Goeker M."/>
        </authorList>
    </citation>
    <scope>NUCLEOTIDE SEQUENCE [LARGE SCALE GENOMIC DNA]</scope>
    <source>
        <strain evidence="3 4">DSM 27267</strain>
    </source>
</reference>
<dbReference type="InterPro" id="IPR025347">
    <property type="entry name" value="DUF4251"/>
</dbReference>
<protein>
    <submittedName>
        <fullName evidence="3">Uncharacterized protein DUF4251</fullName>
    </submittedName>
</protein>
<dbReference type="Gene3D" id="2.40.128.410">
    <property type="match status" value="1"/>
</dbReference>
<dbReference type="EMBL" id="BLAU01000001">
    <property type="protein sequence ID" value="GET21692.1"/>
    <property type="molecule type" value="Genomic_DNA"/>
</dbReference>
<dbReference type="Proteomes" id="UP000240621">
    <property type="component" value="Unassembled WGS sequence"/>
</dbReference>
<organism evidence="3 4">
    <name type="scientific">Prolixibacter denitrificans</name>
    <dbReference type="NCBI Taxonomy" id="1541063"/>
    <lineage>
        <taxon>Bacteria</taxon>
        <taxon>Pseudomonadati</taxon>
        <taxon>Bacteroidota</taxon>
        <taxon>Bacteroidia</taxon>
        <taxon>Marinilabiliales</taxon>
        <taxon>Prolixibacteraceae</taxon>
        <taxon>Prolixibacter</taxon>
    </lineage>
</organism>
<keyword evidence="5" id="KW-1185">Reference proteome</keyword>
<feature type="chain" id="PRO_5015184944" evidence="1">
    <location>
        <begin position="25"/>
        <end position="196"/>
    </location>
</feature>
<gene>
    <name evidence="3" type="ORF">CLV93_1107</name>
    <name evidence="2" type="ORF">JCM18694_19380</name>
</gene>
<accession>A0A2P8C8C3</accession>
<comment type="caution">
    <text evidence="3">The sequence shown here is derived from an EMBL/GenBank/DDBJ whole genome shotgun (WGS) entry which is preliminary data.</text>
</comment>
<feature type="signal peptide" evidence="1">
    <location>
        <begin position="1"/>
        <end position="24"/>
    </location>
</feature>
<evidence type="ECO:0000313" key="2">
    <source>
        <dbReference type="EMBL" id="GET21692.1"/>
    </source>
</evidence>
<dbReference type="AlphaFoldDB" id="A0A2P8C8C3"/>
<reference evidence="2 5" key="2">
    <citation type="submission" date="2019-10" db="EMBL/GenBank/DDBJ databases">
        <title>Prolixibacter strains distinguished by the presence of nitrate reductase genes were adept at nitrate-dependent anaerobic corrosion of metallic iron and carbon steel.</title>
        <authorList>
            <person name="Iino T."/>
            <person name="Shono N."/>
            <person name="Ito K."/>
            <person name="Nakamura R."/>
            <person name="Sueoka K."/>
            <person name="Harayama S."/>
            <person name="Ohkuma M."/>
        </authorList>
    </citation>
    <scope>NUCLEOTIDE SEQUENCE [LARGE SCALE GENOMIC DNA]</scope>
    <source>
        <strain evidence="2 5">MIC1-1</strain>
    </source>
</reference>
<keyword evidence="1" id="KW-0732">Signal</keyword>
<evidence type="ECO:0000256" key="1">
    <source>
        <dbReference type="SAM" id="SignalP"/>
    </source>
</evidence>
<evidence type="ECO:0000313" key="5">
    <source>
        <dbReference type="Proteomes" id="UP000396862"/>
    </source>
</evidence>
<evidence type="ECO:0000313" key="4">
    <source>
        <dbReference type="Proteomes" id="UP000240621"/>
    </source>
</evidence>
<proteinExistence type="predicted"/>